<organism evidence="1">
    <name type="scientific">marine sediment metagenome</name>
    <dbReference type="NCBI Taxonomy" id="412755"/>
    <lineage>
        <taxon>unclassified sequences</taxon>
        <taxon>metagenomes</taxon>
        <taxon>ecological metagenomes</taxon>
    </lineage>
</organism>
<comment type="caution">
    <text evidence="1">The sequence shown here is derived from an EMBL/GenBank/DDBJ whole genome shotgun (WGS) entry which is preliminary data.</text>
</comment>
<protein>
    <submittedName>
        <fullName evidence="1">Uncharacterized protein</fullName>
    </submittedName>
</protein>
<evidence type="ECO:0000313" key="1">
    <source>
        <dbReference type="EMBL" id="KKK93674.1"/>
    </source>
</evidence>
<dbReference type="AlphaFoldDB" id="A0A0F9BTC0"/>
<gene>
    <name evidence="1" type="ORF">LCGC14_2690530</name>
</gene>
<sequence length="80" mass="9051">MVSGASAEEIGNSKIAQLIDHFMAQVSEVTDAEDWVEADGWRGKWTIVGDDKETVEVYDDRLVFVATSYRRDRHGDRTCD</sequence>
<proteinExistence type="predicted"/>
<dbReference type="EMBL" id="LAZR01047676">
    <property type="protein sequence ID" value="KKK93674.1"/>
    <property type="molecule type" value="Genomic_DNA"/>
</dbReference>
<reference evidence="1" key="1">
    <citation type="journal article" date="2015" name="Nature">
        <title>Complex archaea that bridge the gap between prokaryotes and eukaryotes.</title>
        <authorList>
            <person name="Spang A."/>
            <person name="Saw J.H."/>
            <person name="Jorgensen S.L."/>
            <person name="Zaremba-Niedzwiedzka K."/>
            <person name="Martijn J."/>
            <person name="Lind A.E."/>
            <person name="van Eijk R."/>
            <person name="Schleper C."/>
            <person name="Guy L."/>
            <person name="Ettema T.J."/>
        </authorList>
    </citation>
    <scope>NUCLEOTIDE SEQUENCE</scope>
</reference>
<name>A0A0F9BTC0_9ZZZZ</name>
<accession>A0A0F9BTC0</accession>